<dbReference type="PANTHER" id="PTHR43685">
    <property type="entry name" value="GLYCOSYLTRANSFERASE"/>
    <property type="match status" value="1"/>
</dbReference>
<dbReference type="RefSeq" id="WP_144650553.1">
    <property type="nucleotide sequence ID" value="NZ_VNFK01000008.1"/>
</dbReference>
<feature type="domain" description="Spore protein YkvP/CgeB glycosyl transferase-like" evidence="2">
    <location>
        <begin position="270"/>
        <end position="396"/>
    </location>
</feature>
<dbReference type="Proteomes" id="UP000316500">
    <property type="component" value="Unassembled WGS sequence"/>
</dbReference>
<gene>
    <name evidence="3" type="ORF">FQP90_12010</name>
</gene>
<dbReference type="Pfam" id="PF13524">
    <property type="entry name" value="Glyco_trans_1_2"/>
    <property type="match status" value="1"/>
</dbReference>
<dbReference type="SUPFAM" id="SSF53448">
    <property type="entry name" value="Nucleotide-diphospho-sugar transferases"/>
    <property type="match status" value="1"/>
</dbReference>
<dbReference type="Gene3D" id="3.90.550.10">
    <property type="entry name" value="Spore Coat Polysaccharide Biosynthesis Protein SpsA, Chain A"/>
    <property type="match status" value="1"/>
</dbReference>
<dbReference type="Gene3D" id="3.40.50.2000">
    <property type="entry name" value="Glycogen Phosphorylase B"/>
    <property type="match status" value="1"/>
</dbReference>
<dbReference type="EMBL" id="VNFK01000008">
    <property type="protein sequence ID" value="TVU62362.1"/>
    <property type="molecule type" value="Genomic_DNA"/>
</dbReference>
<comment type="caution">
    <text evidence="3">The sequence shown here is derived from an EMBL/GenBank/DDBJ whole genome shotgun (WGS) entry which is preliminary data.</text>
</comment>
<feature type="domain" description="Glycosyltransferase 2-like" evidence="1">
    <location>
        <begin position="462"/>
        <end position="525"/>
    </location>
</feature>
<dbReference type="InterPro" id="IPR055259">
    <property type="entry name" value="YkvP/CgeB_Glyco_trans-like"/>
</dbReference>
<dbReference type="SUPFAM" id="SSF53756">
    <property type="entry name" value="UDP-Glycosyltransferase/glycogen phosphorylase"/>
    <property type="match status" value="1"/>
</dbReference>
<organism evidence="3 4">
    <name type="scientific">Paenarthrobacter nitroguajacolicus</name>
    <name type="common">Arthrobacter nitroguajacolicus</name>
    <dbReference type="NCBI Taxonomy" id="211146"/>
    <lineage>
        <taxon>Bacteria</taxon>
        <taxon>Bacillati</taxon>
        <taxon>Actinomycetota</taxon>
        <taxon>Actinomycetes</taxon>
        <taxon>Micrococcales</taxon>
        <taxon>Micrococcaceae</taxon>
        <taxon>Paenarthrobacter</taxon>
    </lineage>
</organism>
<accession>A0A558GZU5</accession>
<evidence type="ECO:0000259" key="2">
    <source>
        <dbReference type="Pfam" id="PF13524"/>
    </source>
</evidence>
<sequence>MIYTVENLRKAAWHFRAGGVRQLQAFHIRQRALAVNKTSNKNVQARPATSKTSNEKRQLTFPAFDYPRVPSRRDDLTVAVILDDFSAKAYAFEWNLVFLTKDRWMQQLQEQRIDFLFVESAWEGNSGSWRYQLTGTSGPKQDFLNLMEWCRDNGVPTVFWNKEDPPHFHDFLPAAREFDVVFTSDENKLPEYRQALGHNRVDVLPFAAQPAIHNPVRPREGRHSRDVAFAGMYFAHKYPERREQMQLLLDGAIAGSDRVKHGLEIFSRQLGGNPDYQFPEPYASHVVGSLTYDQMLTAYKAYKVFLNVNSVVDSPSMCARRIFEITASGTPVVTTPSPALPRFFPDGEIHSVENKEDAAFIMRALMRSPELNDRSVHLAQRRIWAEHTYAHRAEKVVGLALPHRARPVQPESVSALVSTIRPHQLEHVFKTVGSQRGIDVELVLLTHGFKPSWWKIWRLRRKYGVRKVTLLHEPRTVSLGTCLNLCVAASSGAILTKMDDDDYYGPNYLRDQVNALMFSGADVVGKLAHFMYIESRNATLLRFNHMEHRFSHMVIGATIMAKKSIFERYPFEELGRGEDTAFMRAVSDAGGKIYASDRYNYYVQRSASGHTWTATDDQLLASGDIQFWGNPSEHITV</sequence>
<evidence type="ECO:0000313" key="3">
    <source>
        <dbReference type="EMBL" id="TVU62362.1"/>
    </source>
</evidence>
<dbReference type="OrthoDB" id="6713581at2"/>
<reference evidence="3 4" key="1">
    <citation type="submission" date="2019-07" db="EMBL/GenBank/DDBJ databases">
        <title>Diversity of Bacteria from Kongsfjorden, Arctic.</title>
        <authorList>
            <person name="Yu Y."/>
        </authorList>
    </citation>
    <scope>NUCLEOTIDE SEQUENCE [LARGE SCALE GENOMIC DNA]</scope>
    <source>
        <strain evidence="3 4">SM1928</strain>
    </source>
</reference>
<evidence type="ECO:0000259" key="1">
    <source>
        <dbReference type="Pfam" id="PF00535"/>
    </source>
</evidence>
<keyword evidence="3" id="KW-0808">Transferase</keyword>
<dbReference type="InterPro" id="IPR050834">
    <property type="entry name" value="Glycosyltransf_2"/>
</dbReference>
<dbReference type="AlphaFoldDB" id="A0A558GZU5"/>
<name>A0A558GZU5_PAENT</name>
<dbReference type="Pfam" id="PF00535">
    <property type="entry name" value="Glycos_transf_2"/>
    <property type="match status" value="1"/>
</dbReference>
<protein>
    <submittedName>
        <fullName evidence="3">Glycosyltransferase</fullName>
    </submittedName>
</protein>
<dbReference type="PANTHER" id="PTHR43685:SF2">
    <property type="entry name" value="GLYCOSYLTRANSFERASE 2-LIKE DOMAIN-CONTAINING PROTEIN"/>
    <property type="match status" value="1"/>
</dbReference>
<dbReference type="GO" id="GO:0016740">
    <property type="term" value="F:transferase activity"/>
    <property type="evidence" value="ECO:0007669"/>
    <property type="project" value="UniProtKB-KW"/>
</dbReference>
<proteinExistence type="predicted"/>
<dbReference type="InterPro" id="IPR001173">
    <property type="entry name" value="Glyco_trans_2-like"/>
</dbReference>
<evidence type="ECO:0000313" key="4">
    <source>
        <dbReference type="Proteomes" id="UP000316500"/>
    </source>
</evidence>
<dbReference type="InterPro" id="IPR029044">
    <property type="entry name" value="Nucleotide-diphossugar_trans"/>
</dbReference>